<evidence type="ECO:0000313" key="2">
    <source>
        <dbReference type="EMBL" id="MBR8535571.1"/>
    </source>
</evidence>
<dbReference type="NCBIfam" id="TIGR03827">
    <property type="entry name" value="GNAT_ablB"/>
    <property type="match status" value="1"/>
</dbReference>
<dbReference type="InterPro" id="IPR016181">
    <property type="entry name" value="Acyl_CoA_acyltransferase"/>
</dbReference>
<comment type="caution">
    <text evidence="2">The sequence shown here is derived from an EMBL/GenBank/DDBJ whole genome shotgun (WGS) entry which is preliminary data.</text>
</comment>
<dbReference type="RefSeq" id="WP_212189545.1">
    <property type="nucleotide sequence ID" value="NZ_JAGTAR010000010.1"/>
</dbReference>
<dbReference type="SUPFAM" id="SSF55729">
    <property type="entry name" value="Acyl-CoA N-acyltransferases (Nat)"/>
    <property type="match status" value="1"/>
</dbReference>
<proteinExistence type="predicted"/>
<keyword evidence="3" id="KW-1185">Reference proteome</keyword>
<name>A0A941F2K0_9BACT</name>
<dbReference type="InterPro" id="IPR022525">
    <property type="entry name" value="GNAT_AblB"/>
</dbReference>
<organism evidence="2 3">
    <name type="scientific">Carboxylicivirga sediminis</name>
    <dbReference type="NCBI Taxonomy" id="2006564"/>
    <lineage>
        <taxon>Bacteria</taxon>
        <taxon>Pseudomonadati</taxon>
        <taxon>Bacteroidota</taxon>
        <taxon>Bacteroidia</taxon>
        <taxon>Marinilabiliales</taxon>
        <taxon>Marinilabiliaceae</taxon>
        <taxon>Carboxylicivirga</taxon>
    </lineage>
</organism>
<dbReference type="AlphaFoldDB" id="A0A941F2K0"/>
<reference evidence="2" key="2">
    <citation type="submission" date="2021-04" db="EMBL/GenBank/DDBJ databases">
        <authorList>
            <person name="Zhang T."/>
            <person name="Zhang Y."/>
            <person name="Lu D."/>
            <person name="Zuo D."/>
            <person name="Du Z."/>
        </authorList>
    </citation>
    <scope>NUCLEOTIDE SEQUENCE</scope>
    <source>
        <strain evidence="2">JR1</strain>
    </source>
</reference>
<sequence>MNAYKEEVIVSDVVEEIGNGSLIQHGKHNDRIYLMKMDKRDAISLPETLTKMARKEGYTKVFCKIPKWAAPLFYSNGFIMEASIPQFYNNEEDVFFVSKFLSSDRLLNLETEKLKDLGELLYIKRNGKPSATSQYTIRPLNIKDAGTIADIYERTFATYPFPIQDEEFLMEAMENDTFYFGAEYNGKIVAVASAEIDRKGGNAEMTDFATLKAHQGNRLASLILQTMEWEMKKQGIDSLYTIARLNSIPMNKTFLRANYQYAGTLIKNTNIAGNIESMNILYKHI</sequence>
<protein>
    <submittedName>
        <fullName evidence="2">Beta-lysine N-acetyltransferase</fullName>
    </submittedName>
</protein>
<dbReference type="PROSITE" id="PS51186">
    <property type="entry name" value="GNAT"/>
    <property type="match status" value="1"/>
</dbReference>
<dbReference type="Pfam" id="PF00583">
    <property type="entry name" value="Acetyltransf_1"/>
    <property type="match status" value="1"/>
</dbReference>
<dbReference type="Gene3D" id="3.40.630.30">
    <property type="match status" value="1"/>
</dbReference>
<dbReference type="Proteomes" id="UP000679220">
    <property type="component" value="Unassembled WGS sequence"/>
</dbReference>
<evidence type="ECO:0000313" key="3">
    <source>
        <dbReference type="Proteomes" id="UP000679220"/>
    </source>
</evidence>
<dbReference type="EMBL" id="JAGTAR010000010">
    <property type="protein sequence ID" value="MBR8535571.1"/>
    <property type="molecule type" value="Genomic_DNA"/>
</dbReference>
<evidence type="ECO:0000259" key="1">
    <source>
        <dbReference type="PROSITE" id="PS51186"/>
    </source>
</evidence>
<accession>A0A941F2K0</accession>
<dbReference type="GO" id="GO:0008080">
    <property type="term" value="F:N-acetyltransferase activity"/>
    <property type="evidence" value="ECO:0007669"/>
    <property type="project" value="InterPro"/>
</dbReference>
<gene>
    <name evidence="2" type="primary">ablB</name>
    <name evidence="2" type="ORF">KDU71_08370</name>
</gene>
<feature type="domain" description="N-acetyltransferase" evidence="1">
    <location>
        <begin position="135"/>
        <end position="281"/>
    </location>
</feature>
<reference evidence="2" key="1">
    <citation type="journal article" date="2018" name="Int. J. Syst. Evol. Microbiol.">
        <title>Carboxylicivirga sediminis sp. nov., isolated from coastal sediment.</title>
        <authorList>
            <person name="Wang F.Q."/>
            <person name="Ren L.H."/>
            <person name="Zou R.J."/>
            <person name="Sun Y.Z."/>
            <person name="Liu X.J."/>
            <person name="Jiang F."/>
            <person name="Liu L.J."/>
        </authorList>
    </citation>
    <scope>NUCLEOTIDE SEQUENCE</scope>
    <source>
        <strain evidence="2">JR1</strain>
    </source>
</reference>
<dbReference type="InterPro" id="IPR000182">
    <property type="entry name" value="GNAT_dom"/>
</dbReference>